<dbReference type="EMBL" id="JACHDD010000017">
    <property type="protein sequence ID" value="MBB5429012.1"/>
    <property type="molecule type" value="Genomic_DNA"/>
</dbReference>
<accession>A0A6I1Q232</accession>
<comment type="caution">
    <text evidence="1">The sequence shown here is derived from an EMBL/GenBank/DDBJ whole genome shotgun (WGS) entry which is preliminary data.</text>
</comment>
<protein>
    <submittedName>
        <fullName evidence="1">Uncharacterized protein</fullName>
    </submittedName>
</protein>
<keyword evidence="2" id="KW-1185">Reference proteome</keyword>
<reference evidence="1 2" key="1">
    <citation type="submission" date="2020-08" db="EMBL/GenBank/DDBJ databases">
        <title>Genomic Encyclopedia of Type Strains, Phase IV (KMG-V): Genome sequencing to study the core and pangenomes of soil and plant-associated prokaryotes.</title>
        <authorList>
            <person name="Whitman W."/>
        </authorList>
    </citation>
    <scope>NUCLEOTIDE SEQUENCE [LARGE SCALE GENOMIC DNA]</scope>
    <source>
        <strain evidence="1 2">JPY158</strain>
    </source>
</reference>
<gene>
    <name evidence="1" type="ORF">HDG40_007207</name>
</gene>
<dbReference type="Proteomes" id="UP000592780">
    <property type="component" value="Unassembled WGS sequence"/>
</dbReference>
<proteinExistence type="predicted"/>
<organism evidence="1 2">
    <name type="scientific">Paraburkholderia atlantica</name>
    <dbReference type="NCBI Taxonomy" id="2654982"/>
    <lineage>
        <taxon>Bacteria</taxon>
        <taxon>Pseudomonadati</taxon>
        <taxon>Pseudomonadota</taxon>
        <taxon>Betaproteobacteria</taxon>
        <taxon>Burkholderiales</taxon>
        <taxon>Burkholderiaceae</taxon>
        <taxon>Paraburkholderia</taxon>
    </lineage>
</organism>
<evidence type="ECO:0000313" key="1">
    <source>
        <dbReference type="EMBL" id="MBB5429012.1"/>
    </source>
</evidence>
<dbReference type="RefSeq" id="WP_152854955.1">
    <property type="nucleotide sequence ID" value="NZ_JACHDD010000017.1"/>
</dbReference>
<dbReference type="AlphaFoldDB" id="A0A6I1Q232"/>
<name>A0A6I1Q232_PARAM</name>
<sequence>MAASNSDLNGSDVMDDFRSSGAGIFQSGELSKPDPMLGCGRFTDVEGEVGFVAPVQISSVIEIIFIDLDT</sequence>
<evidence type="ECO:0000313" key="2">
    <source>
        <dbReference type="Proteomes" id="UP000592780"/>
    </source>
</evidence>